<keyword evidence="1" id="KW-0812">Transmembrane</keyword>
<organism evidence="2 3">
    <name type="scientific">Tribonema minus</name>
    <dbReference type="NCBI Taxonomy" id="303371"/>
    <lineage>
        <taxon>Eukaryota</taxon>
        <taxon>Sar</taxon>
        <taxon>Stramenopiles</taxon>
        <taxon>Ochrophyta</taxon>
        <taxon>PX clade</taxon>
        <taxon>Xanthophyceae</taxon>
        <taxon>Tribonematales</taxon>
        <taxon>Tribonemataceae</taxon>
        <taxon>Tribonema</taxon>
    </lineage>
</organism>
<dbReference type="EMBL" id="JAFCMP010000046">
    <property type="protein sequence ID" value="KAG5189750.1"/>
    <property type="molecule type" value="Genomic_DNA"/>
</dbReference>
<evidence type="ECO:0000313" key="2">
    <source>
        <dbReference type="EMBL" id="KAG5189750.1"/>
    </source>
</evidence>
<proteinExistence type="predicted"/>
<reference evidence="2" key="1">
    <citation type="submission" date="2021-02" db="EMBL/GenBank/DDBJ databases">
        <title>First Annotated Genome of the Yellow-green Alga Tribonema minus.</title>
        <authorList>
            <person name="Mahan K.M."/>
        </authorList>
    </citation>
    <scope>NUCLEOTIDE SEQUENCE</scope>
    <source>
        <strain evidence="2">UTEX B ZZ1240</strain>
    </source>
</reference>
<dbReference type="PANTHER" id="PTHR46512:SF1">
    <property type="entry name" value="PEPTIDYLPROLYL ISOMERASE"/>
    <property type="match status" value="1"/>
</dbReference>
<dbReference type="Gene3D" id="1.25.40.10">
    <property type="entry name" value="Tetratricopeptide repeat domain"/>
    <property type="match status" value="1"/>
</dbReference>
<comment type="caution">
    <text evidence="2">The sequence shown here is derived from an EMBL/GenBank/DDBJ whole genome shotgun (WGS) entry which is preliminary data.</text>
</comment>
<gene>
    <name evidence="2" type="ORF">JKP88DRAFT_301215</name>
</gene>
<dbReference type="InterPro" id="IPR046357">
    <property type="entry name" value="PPIase_dom_sf"/>
</dbReference>
<feature type="transmembrane region" description="Helical" evidence="1">
    <location>
        <begin position="344"/>
        <end position="365"/>
    </location>
</feature>
<dbReference type="SUPFAM" id="SSF54534">
    <property type="entry name" value="FKBP-like"/>
    <property type="match status" value="1"/>
</dbReference>
<dbReference type="AlphaFoldDB" id="A0A835Z9Y4"/>
<dbReference type="PANTHER" id="PTHR46512">
    <property type="entry name" value="PEPTIDYLPROLYL ISOMERASE"/>
    <property type="match status" value="1"/>
</dbReference>
<keyword evidence="3" id="KW-1185">Reference proteome</keyword>
<evidence type="ECO:0000256" key="1">
    <source>
        <dbReference type="SAM" id="Phobius"/>
    </source>
</evidence>
<protein>
    <submittedName>
        <fullName evidence="2">Uncharacterized protein</fullName>
    </submittedName>
</protein>
<keyword evidence="1" id="KW-0472">Membrane</keyword>
<evidence type="ECO:0000313" key="3">
    <source>
        <dbReference type="Proteomes" id="UP000664859"/>
    </source>
</evidence>
<sequence length="374" mass="40755">MSSHTLTLLHATLAGIELALQHMRIGEKRLVKCAARCAWGAEHHHPNAQSPPPHADVVLVLTLARIVTAKTIARMSAAERMRHVTFKQAVGIAHIDAQRYHKGLRCYQAAMDVLQLVLKQQQVDAISSRIDDDKMRAVWQWMQHVDVISSSIEVDYKPAATAKCRIAAGTQLVACAIMVASIQLHLGNFKEARAATDVALEVDPNNVRALCRAGQVAAREGRFSEARATLHKALKRKNPADVGACAEMSELRVGIGFEHAERRALRRKKDLSKTSIVTLPDAFAESAGTASNARGFAKARPAVMPMAGTAAAAGGIERSDIYRIAASGKQVKVAALLHLLEDCITAVLVAATAGLVLGIWQMAFYRQWPWWCYL</sequence>
<dbReference type="GO" id="GO:0016020">
    <property type="term" value="C:membrane"/>
    <property type="evidence" value="ECO:0007669"/>
    <property type="project" value="TreeGrafter"/>
</dbReference>
<dbReference type="Gene3D" id="3.10.50.40">
    <property type="match status" value="1"/>
</dbReference>
<dbReference type="InterPro" id="IPR011990">
    <property type="entry name" value="TPR-like_helical_dom_sf"/>
</dbReference>
<accession>A0A835Z9Y4</accession>
<dbReference type="Proteomes" id="UP000664859">
    <property type="component" value="Unassembled WGS sequence"/>
</dbReference>
<dbReference type="SUPFAM" id="SSF48452">
    <property type="entry name" value="TPR-like"/>
    <property type="match status" value="1"/>
</dbReference>
<dbReference type="GO" id="GO:0005829">
    <property type="term" value="C:cytosol"/>
    <property type="evidence" value="ECO:0007669"/>
    <property type="project" value="TreeGrafter"/>
</dbReference>
<dbReference type="GO" id="GO:0003755">
    <property type="term" value="F:peptidyl-prolyl cis-trans isomerase activity"/>
    <property type="evidence" value="ECO:0007669"/>
    <property type="project" value="InterPro"/>
</dbReference>
<keyword evidence="1" id="KW-1133">Transmembrane helix</keyword>
<dbReference type="OrthoDB" id="1902587at2759"/>
<dbReference type="Pfam" id="PF14559">
    <property type="entry name" value="TPR_19"/>
    <property type="match status" value="1"/>
</dbReference>
<dbReference type="GO" id="GO:0012505">
    <property type="term" value="C:endomembrane system"/>
    <property type="evidence" value="ECO:0007669"/>
    <property type="project" value="TreeGrafter"/>
</dbReference>
<dbReference type="InterPro" id="IPR050754">
    <property type="entry name" value="FKBP4/5/8-like"/>
</dbReference>
<dbReference type="GO" id="GO:0044183">
    <property type="term" value="F:protein folding chaperone"/>
    <property type="evidence" value="ECO:0007669"/>
    <property type="project" value="TreeGrafter"/>
</dbReference>
<name>A0A835Z9Y4_9STRA</name>
<dbReference type="GO" id="GO:0005740">
    <property type="term" value="C:mitochondrial envelope"/>
    <property type="evidence" value="ECO:0007669"/>
    <property type="project" value="TreeGrafter"/>
</dbReference>